<name>A0A7X0LTB8_9ACTN</name>
<keyword evidence="1" id="KW-1133">Transmembrane helix</keyword>
<reference evidence="2 3" key="1">
    <citation type="submission" date="2020-08" db="EMBL/GenBank/DDBJ databases">
        <title>Genomic Encyclopedia of Type Strains, Phase IV (KMG-IV): sequencing the most valuable type-strain genomes for metagenomic binning, comparative biology and taxonomic classification.</title>
        <authorList>
            <person name="Goeker M."/>
        </authorList>
    </citation>
    <scope>NUCLEOTIDE SEQUENCE [LARGE SCALE GENOMIC DNA]</scope>
    <source>
        <strain evidence="2 3">DSM 40141</strain>
    </source>
</reference>
<sequence>MSLTQLVVALLLVVVVVLVGGALLYLAKRHPSLAAPLNTAINGVLVMVTAGGVLVAVTALSRG</sequence>
<feature type="transmembrane region" description="Helical" evidence="1">
    <location>
        <begin position="6"/>
        <end position="27"/>
    </location>
</feature>
<dbReference type="Proteomes" id="UP000540423">
    <property type="component" value="Unassembled WGS sequence"/>
</dbReference>
<keyword evidence="3" id="KW-1185">Reference proteome</keyword>
<dbReference type="EMBL" id="JACHEM010000042">
    <property type="protein sequence ID" value="MBB6440175.1"/>
    <property type="molecule type" value="Genomic_DNA"/>
</dbReference>
<accession>A0A7X0LTB8</accession>
<evidence type="ECO:0000313" key="2">
    <source>
        <dbReference type="EMBL" id="MBB6440175.1"/>
    </source>
</evidence>
<comment type="caution">
    <text evidence="2">The sequence shown here is derived from an EMBL/GenBank/DDBJ whole genome shotgun (WGS) entry which is preliminary data.</text>
</comment>
<protein>
    <submittedName>
        <fullName evidence="2">Uncharacterized protein</fullName>
    </submittedName>
</protein>
<feature type="transmembrane region" description="Helical" evidence="1">
    <location>
        <begin position="39"/>
        <end position="60"/>
    </location>
</feature>
<evidence type="ECO:0000313" key="3">
    <source>
        <dbReference type="Proteomes" id="UP000540423"/>
    </source>
</evidence>
<evidence type="ECO:0000256" key="1">
    <source>
        <dbReference type="SAM" id="Phobius"/>
    </source>
</evidence>
<dbReference type="RefSeq" id="WP_185036623.1">
    <property type="nucleotide sequence ID" value="NZ_BNBN01000031.1"/>
</dbReference>
<keyword evidence="1" id="KW-0812">Transmembrane</keyword>
<organism evidence="2 3">
    <name type="scientific">Streptomyces candidus</name>
    <dbReference type="NCBI Taxonomy" id="67283"/>
    <lineage>
        <taxon>Bacteria</taxon>
        <taxon>Bacillati</taxon>
        <taxon>Actinomycetota</taxon>
        <taxon>Actinomycetes</taxon>
        <taxon>Kitasatosporales</taxon>
        <taxon>Streptomycetaceae</taxon>
        <taxon>Streptomyces</taxon>
    </lineage>
</organism>
<proteinExistence type="predicted"/>
<dbReference type="AlphaFoldDB" id="A0A7X0LTB8"/>
<gene>
    <name evidence="2" type="ORF">HNQ79_006688</name>
</gene>
<keyword evidence="1" id="KW-0472">Membrane</keyword>